<evidence type="ECO:0000313" key="14">
    <source>
        <dbReference type="EMBL" id="MCP1340290.1"/>
    </source>
</evidence>
<comment type="pathway">
    <text evidence="1">Cofactor biosynthesis; tetrahydrofolate biosynthesis; 2-amino-4-hydroxy-6-hydroxymethyl-7,8-dihydropteridine diphosphate from 7,8-dihydroneopterin triphosphate: step 4/4.</text>
</comment>
<feature type="domain" description="7,8-dihydro-6-hydroxymethylpterin-pyrophosphokinase" evidence="13">
    <location>
        <begin position="6"/>
        <end position="100"/>
    </location>
</feature>
<keyword evidence="7" id="KW-0418">Kinase</keyword>
<evidence type="ECO:0000313" key="15">
    <source>
        <dbReference type="Proteomes" id="UP001139474"/>
    </source>
</evidence>
<dbReference type="EC" id="2.7.6.3" evidence="3"/>
<organism evidence="14 15">
    <name type="scientific">Idiomarina rhizosphaerae</name>
    <dbReference type="NCBI Taxonomy" id="2961572"/>
    <lineage>
        <taxon>Bacteria</taxon>
        <taxon>Pseudomonadati</taxon>
        <taxon>Pseudomonadota</taxon>
        <taxon>Gammaproteobacteria</taxon>
        <taxon>Alteromonadales</taxon>
        <taxon>Idiomarinaceae</taxon>
        <taxon>Idiomarina</taxon>
    </lineage>
</organism>
<dbReference type="RefSeq" id="WP_253620140.1">
    <property type="nucleotide sequence ID" value="NZ_JAMZDE010000008.1"/>
</dbReference>
<evidence type="ECO:0000256" key="4">
    <source>
        <dbReference type="ARBA" id="ARBA00016218"/>
    </source>
</evidence>
<dbReference type="GO" id="GO:0003848">
    <property type="term" value="F:2-amino-4-hydroxy-6-hydroxymethyldihydropteridine diphosphokinase activity"/>
    <property type="evidence" value="ECO:0007669"/>
    <property type="project" value="UniProtKB-EC"/>
</dbReference>
<dbReference type="EMBL" id="JAMZDE010000008">
    <property type="protein sequence ID" value="MCP1340290.1"/>
    <property type="molecule type" value="Genomic_DNA"/>
</dbReference>
<comment type="similarity">
    <text evidence="2">Belongs to the HPPK family.</text>
</comment>
<dbReference type="SUPFAM" id="SSF55083">
    <property type="entry name" value="6-hydroxymethyl-7,8-dihydropterin pyrophosphokinase, HPPK"/>
    <property type="match status" value="1"/>
</dbReference>
<keyword evidence="5 14" id="KW-0808">Transferase</keyword>
<evidence type="ECO:0000256" key="8">
    <source>
        <dbReference type="ARBA" id="ARBA00022840"/>
    </source>
</evidence>
<evidence type="ECO:0000256" key="12">
    <source>
        <dbReference type="ARBA" id="ARBA00033413"/>
    </source>
</evidence>
<evidence type="ECO:0000256" key="9">
    <source>
        <dbReference type="ARBA" id="ARBA00022909"/>
    </source>
</evidence>
<dbReference type="GO" id="GO:0016301">
    <property type="term" value="F:kinase activity"/>
    <property type="evidence" value="ECO:0007669"/>
    <property type="project" value="UniProtKB-KW"/>
</dbReference>
<evidence type="ECO:0000256" key="5">
    <source>
        <dbReference type="ARBA" id="ARBA00022679"/>
    </source>
</evidence>
<dbReference type="Pfam" id="PF01288">
    <property type="entry name" value="HPPK"/>
    <property type="match status" value="1"/>
</dbReference>
<accession>A0A9X2JTU8</accession>
<evidence type="ECO:0000256" key="3">
    <source>
        <dbReference type="ARBA" id="ARBA00013253"/>
    </source>
</evidence>
<protein>
    <recommendedName>
        <fullName evidence="4">2-amino-4-hydroxy-6-hydroxymethyldihydropteridine pyrophosphokinase</fullName>
        <ecNumber evidence="3">2.7.6.3</ecNumber>
    </recommendedName>
    <alternativeName>
        <fullName evidence="11">6-hydroxymethyl-7,8-dihydropterin pyrophosphokinase</fullName>
    </alternativeName>
    <alternativeName>
        <fullName evidence="12">7,8-dihydro-6-hydroxymethylpterin-pyrophosphokinase</fullName>
    </alternativeName>
</protein>
<dbReference type="AlphaFoldDB" id="A0A9X2JTU8"/>
<proteinExistence type="inferred from homology"/>
<keyword evidence="8" id="KW-0067">ATP-binding</keyword>
<dbReference type="InterPro" id="IPR000550">
    <property type="entry name" value="Hppk"/>
</dbReference>
<dbReference type="Gene3D" id="3.30.70.560">
    <property type="entry name" value="7,8-Dihydro-6-hydroxymethylpterin-pyrophosphokinase HPPK"/>
    <property type="match status" value="1"/>
</dbReference>
<evidence type="ECO:0000259" key="13">
    <source>
        <dbReference type="Pfam" id="PF01288"/>
    </source>
</evidence>
<keyword evidence="6" id="KW-0547">Nucleotide-binding</keyword>
<dbReference type="GO" id="GO:0005524">
    <property type="term" value="F:ATP binding"/>
    <property type="evidence" value="ECO:0007669"/>
    <property type="project" value="UniProtKB-KW"/>
</dbReference>
<keyword evidence="9" id="KW-0289">Folate biosynthesis</keyword>
<reference evidence="14" key="1">
    <citation type="submission" date="2022-06" db="EMBL/GenBank/DDBJ databases">
        <title>Idiomarina rhizosphaerae M1R2S28.</title>
        <authorList>
            <person name="Sun J.-Q."/>
            <person name="Li L.-F."/>
        </authorList>
    </citation>
    <scope>NUCLEOTIDE SEQUENCE</scope>
    <source>
        <strain evidence="14">M1R2S28</strain>
    </source>
</reference>
<dbReference type="GO" id="GO:0046656">
    <property type="term" value="P:folic acid biosynthetic process"/>
    <property type="evidence" value="ECO:0007669"/>
    <property type="project" value="UniProtKB-KW"/>
</dbReference>
<evidence type="ECO:0000256" key="7">
    <source>
        <dbReference type="ARBA" id="ARBA00022777"/>
    </source>
</evidence>
<name>A0A9X2JTU8_9GAMM</name>
<comment type="function">
    <text evidence="10">Catalyzes the transfer of pyrophosphate from adenosine triphosphate (ATP) to 6-hydroxymethyl-7,8-dihydropterin, an enzymatic step in folate biosynthesis pathway.</text>
</comment>
<dbReference type="PANTHER" id="PTHR43071:SF1">
    <property type="entry name" value="2-AMINO-4-HYDROXY-6-HYDROXYMETHYLDIHYDROPTERIDINE PYROPHOSPHOKINASE"/>
    <property type="match status" value="1"/>
</dbReference>
<evidence type="ECO:0000256" key="1">
    <source>
        <dbReference type="ARBA" id="ARBA00005051"/>
    </source>
</evidence>
<evidence type="ECO:0000256" key="2">
    <source>
        <dbReference type="ARBA" id="ARBA00005810"/>
    </source>
</evidence>
<dbReference type="Proteomes" id="UP001139474">
    <property type="component" value="Unassembled WGS sequence"/>
</dbReference>
<dbReference type="PANTHER" id="PTHR43071">
    <property type="entry name" value="2-AMINO-4-HYDROXY-6-HYDROXYMETHYLDIHYDROPTERIDINE PYROPHOSPHOKINASE"/>
    <property type="match status" value="1"/>
</dbReference>
<sequence length="123" mass="13941">MQKYLCSLGSNIEPETHFPQAQVALKALSDDIRFSRNIPTSPVDMDTNNGFLNALFIIRTPMSAKELKQEFNAIEEAMGRDRSDPQRSFKDRTIDIDILGRLEEKPRVPEYLTSLLPDLGLTS</sequence>
<evidence type="ECO:0000256" key="6">
    <source>
        <dbReference type="ARBA" id="ARBA00022741"/>
    </source>
</evidence>
<evidence type="ECO:0000256" key="10">
    <source>
        <dbReference type="ARBA" id="ARBA00029409"/>
    </source>
</evidence>
<dbReference type="InterPro" id="IPR035907">
    <property type="entry name" value="Hppk_sf"/>
</dbReference>
<gene>
    <name evidence="14" type="primary">folK</name>
    <name evidence="14" type="ORF">NJR55_11890</name>
</gene>
<dbReference type="NCBIfam" id="TIGR01498">
    <property type="entry name" value="folK"/>
    <property type="match status" value="1"/>
</dbReference>
<comment type="caution">
    <text evidence="14">The sequence shown here is derived from an EMBL/GenBank/DDBJ whole genome shotgun (WGS) entry which is preliminary data.</text>
</comment>
<keyword evidence="15" id="KW-1185">Reference proteome</keyword>
<evidence type="ECO:0000256" key="11">
    <source>
        <dbReference type="ARBA" id="ARBA00029766"/>
    </source>
</evidence>